<proteinExistence type="inferred from homology"/>
<dbReference type="EMBL" id="JAOQJL010000004">
    <property type="protein sequence ID" value="MCU6764426.1"/>
    <property type="molecule type" value="Genomic_DNA"/>
</dbReference>
<accession>A0ABT2TRR8</accession>
<evidence type="ECO:0000259" key="4">
    <source>
        <dbReference type="Pfam" id="PF17802"/>
    </source>
</evidence>
<feature type="domain" description="SpaA-like prealbumin fold" evidence="4">
    <location>
        <begin position="594"/>
        <end position="682"/>
    </location>
</feature>
<comment type="caution">
    <text evidence="5">The sequence shown here is derived from an EMBL/GenBank/DDBJ whole genome shotgun (WGS) entry which is preliminary data.</text>
</comment>
<dbReference type="Proteomes" id="UP001652409">
    <property type="component" value="Unassembled WGS sequence"/>
</dbReference>
<protein>
    <submittedName>
        <fullName evidence="5">SpaA isopeptide-forming pilin-related protein</fullName>
    </submittedName>
</protein>
<reference evidence="5 6" key="1">
    <citation type="journal article" date="2021" name="ISME Commun">
        <title>Automated analysis of genomic sequences facilitates high-throughput and comprehensive description of bacteria.</title>
        <authorList>
            <person name="Hitch T.C.A."/>
        </authorList>
    </citation>
    <scope>NUCLEOTIDE SEQUENCE [LARGE SCALE GENOMIC DNA]</scope>
    <source>
        <strain evidence="5 6">Sanger_23</strain>
    </source>
</reference>
<dbReference type="InterPro" id="IPR041033">
    <property type="entry name" value="SpaA_PFL_dom_1"/>
</dbReference>
<keyword evidence="6" id="KW-1185">Reference proteome</keyword>
<keyword evidence="3" id="KW-0732">Signal</keyword>
<evidence type="ECO:0000256" key="1">
    <source>
        <dbReference type="ARBA" id="ARBA00007257"/>
    </source>
</evidence>
<evidence type="ECO:0000313" key="5">
    <source>
        <dbReference type="EMBL" id="MCU6764426.1"/>
    </source>
</evidence>
<dbReference type="Gene3D" id="2.60.40.10">
    <property type="entry name" value="Immunoglobulins"/>
    <property type="match status" value="3"/>
</dbReference>
<keyword evidence="2" id="KW-0964">Secreted</keyword>
<evidence type="ECO:0000256" key="2">
    <source>
        <dbReference type="ARBA" id="ARBA00022525"/>
    </source>
</evidence>
<name>A0ABT2TRR8_9FIRM</name>
<dbReference type="PANTHER" id="PTHR36108:SF13">
    <property type="entry name" value="COLOSSIN-B-RELATED"/>
    <property type="match status" value="1"/>
</dbReference>
<organism evidence="5 6">
    <name type="scientific">Blautia ammoniilytica</name>
    <dbReference type="NCBI Taxonomy" id="2981782"/>
    <lineage>
        <taxon>Bacteria</taxon>
        <taxon>Bacillati</taxon>
        <taxon>Bacillota</taxon>
        <taxon>Clostridia</taxon>
        <taxon>Lachnospirales</taxon>
        <taxon>Lachnospiraceae</taxon>
        <taxon>Blautia</taxon>
    </lineage>
</organism>
<feature type="domain" description="SpaA-like prealbumin fold" evidence="4">
    <location>
        <begin position="711"/>
        <end position="781"/>
    </location>
</feature>
<dbReference type="Gene3D" id="2.60.40.740">
    <property type="match status" value="1"/>
</dbReference>
<dbReference type="PANTHER" id="PTHR36108">
    <property type="entry name" value="COLOSSIN-B-RELATED"/>
    <property type="match status" value="1"/>
</dbReference>
<dbReference type="Pfam" id="PF17802">
    <property type="entry name" value="SpaA"/>
    <property type="match status" value="3"/>
</dbReference>
<evidence type="ECO:0000256" key="3">
    <source>
        <dbReference type="ARBA" id="ARBA00022729"/>
    </source>
</evidence>
<comment type="similarity">
    <text evidence="1">Belongs to the serine-aspartate repeat-containing protein (SDr) family.</text>
</comment>
<evidence type="ECO:0000313" key="6">
    <source>
        <dbReference type="Proteomes" id="UP001652409"/>
    </source>
</evidence>
<sequence>MYNKKKKGRIRLLAGMVAVLLLAGSGLGYVQAENTESRNGQSSQELEETYQNWEIKDVDESLSENSGDDLASDLEAAAEISEIPEEIEDVEEVMEETDLLNQQEADEEFSDENGEIHEHIEDELADPDLKNEITAVTEGKAIISSGSEYRLVTAGSEVYKGNYNLLGDSNNRKKFVFVPFNNAGNDVAYLEVGGVIYFVPRNMNAAGKYGFLVQNVGFNSEMNCGLDMRFTVTGYKDYVLDDNGNGVSGIYPAFGFWKKYGLCFAFGGADQNIRIEILKHGTSIPVKGDYSFRWLDIDAGQRFGIRLLDGTLAGRYAMKSCSAYYQNDFPRFNQTYQMVNAAQNTDYHGKTGKWMDGTVYWELKDCSKLNLLIATAGNSKQGRRPAESSREKYAQYSTGKFPEDTGVDMGLLAWDGESYGARENPQKIYKYVSNTEVSLAELAGKTENLVGAAGDSFYYYLTNHVPVEAPAYYYNQYTIADMLPVGAAYDGSVQVIKGETGEDVTGWFQISTEGQGITFQSVHLSNSDFYGSTYIFKIRVRMDTSQLQPTAEGNYLVYRISNSASVTSCHKTDTQAKTAVSQPVYTILKELGKGKICIRKTDAAGKELPGALFEIRSAENIYSPAGALLLEEGTIVQQLTLTSGKGISDPLYAGKYTVSEINPPAGYCADPIPQTVEVKSTGYENQPSEAVFINSPTTVYLKKISERLDGENEYTPLQGVGFMVWNKDSGKETGQKLFTDSQGLILLSGYIPGTYCYQETNIPEGYAGDLISGEFVIDEKGLCQGEKEHVILVENSCIKAEFLKVDKSTGQPISGAKLQLTDDKGKVVETWVSGEKPYRIYRIPKGLYTLTELEAPAGYKKGKPVTCQIEASDQLQSFRIMNVKYVTIKLQKTIHSEEIVKAHGTPCFFLGVAGQDLDGESYTLFKEVRFPEVGIQEKKEYSVMISFQVPAGQYQAFEEKTARYMLEEIRNVKNGSITADGCVDFQLSGNQDGEAEFVNKKVTDEYLSHTDFVRNVIIPAK</sequence>
<dbReference type="RefSeq" id="WP_158420655.1">
    <property type="nucleotide sequence ID" value="NZ_JAOQJL010000004.1"/>
</dbReference>
<gene>
    <name evidence="5" type="ORF">OCV61_03255</name>
</gene>
<feature type="domain" description="SpaA-like prealbumin fold" evidence="4">
    <location>
        <begin position="801"/>
        <end position="881"/>
    </location>
</feature>
<dbReference type="InterPro" id="IPR013783">
    <property type="entry name" value="Ig-like_fold"/>
</dbReference>